<dbReference type="SUPFAM" id="SSF56281">
    <property type="entry name" value="Metallo-hydrolase/oxidoreductase"/>
    <property type="match status" value="1"/>
</dbReference>
<dbReference type="CDD" id="cd07724">
    <property type="entry name" value="POD-like_MBL-fold"/>
    <property type="match status" value="1"/>
</dbReference>
<protein>
    <submittedName>
        <fullName evidence="3">Glyoxylase-like metal-dependent hydrolase (Beta-lactamase superfamily II)</fullName>
    </submittedName>
</protein>
<dbReference type="GO" id="GO:0070813">
    <property type="term" value="P:hydrogen sulfide metabolic process"/>
    <property type="evidence" value="ECO:0007669"/>
    <property type="project" value="TreeGrafter"/>
</dbReference>
<dbReference type="Proteomes" id="UP000239203">
    <property type="component" value="Unassembled WGS sequence"/>
</dbReference>
<dbReference type="GO" id="GO:0050313">
    <property type="term" value="F:sulfur dioxygenase activity"/>
    <property type="evidence" value="ECO:0007669"/>
    <property type="project" value="InterPro"/>
</dbReference>
<dbReference type="InterPro" id="IPR036873">
    <property type="entry name" value="Rhodanese-like_dom_sf"/>
</dbReference>
<keyword evidence="1" id="KW-0479">Metal-binding</keyword>
<dbReference type="Pfam" id="PF00581">
    <property type="entry name" value="Rhodanese"/>
    <property type="match status" value="2"/>
</dbReference>
<sequence>MNPDGAGGPGELFLAQYYLDCLSQASYLIGDRTTGRAAVVDPRRDVAVYLADAREHGLRVEWVIETHVHADFLSGHLELAEATGARIGYGSAAEVDFPIERLAHGQRLSLGSVDLEILHTPGHTPESICVVVREQANGAPYGVLTGDTLFLGDVGRPDLLGANGWTADELGRALYRSTRSLLDLPDATRVFPAHGAGSSCGKNLSTATTGTIGEQRATNYALAPMTEDEFVRVVCEGQPTAPRYFAYASTRNRESRPTLREDDPVPEVRDLDRARADGVVLLDTRDPEDFAAGHLPGSINVGLGGRYAEIVGAVLKPDDRIALVCRPDSAAEARNRLARIGFDHVVGTVAPRPEVTATRLMPADLHRAPRARQVVDVRAASETRLGVIPGARRMPLPTLVSYLGELDPEVPTVVYCAGGYRSSVAASLLRARGFADVADLVGGFAAWAAAGLPVEAA</sequence>
<dbReference type="InterPro" id="IPR001279">
    <property type="entry name" value="Metallo-B-lactamas"/>
</dbReference>
<feature type="domain" description="Rhodanese" evidence="2">
    <location>
        <begin position="275"/>
        <end position="356"/>
    </location>
</feature>
<evidence type="ECO:0000259" key="2">
    <source>
        <dbReference type="PROSITE" id="PS50206"/>
    </source>
</evidence>
<evidence type="ECO:0000256" key="1">
    <source>
        <dbReference type="ARBA" id="ARBA00022723"/>
    </source>
</evidence>
<dbReference type="PANTHER" id="PTHR43084">
    <property type="entry name" value="PERSULFIDE DIOXYGENASE ETHE1"/>
    <property type="match status" value="1"/>
</dbReference>
<dbReference type="RefSeq" id="WP_104481247.1">
    <property type="nucleotide sequence ID" value="NZ_CP154825.1"/>
</dbReference>
<dbReference type="InterPro" id="IPR044528">
    <property type="entry name" value="POD-like_MBL-fold"/>
</dbReference>
<dbReference type="GO" id="GO:0006749">
    <property type="term" value="P:glutathione metabolic process"/>
    <property type="evidence" value="ECO:0007669"/>
    <property type="project" value="InterPro"/>
</dbReference>
<dbReference type="AlphaFoldDB" id="A0A2S6GJN7"/>
<feature type="domain" description="Rhodanese" evidence="2">
    <location>
        <begin position="368"/>
        <end position="456"/>
    </location>
</feature>
<dbReference type="SMART" id="SM00450">
    <property type="entry name" value="RHOD"/>
    <property type="match status" value="2"/>
</dbReference>
<dbReference type="Gene3D" id="3.60.15.10">
    <property type="entry name" value="Ribonuclease Z/Hydroxyacylglutathione hydrolase-like"/>
    <property type="match status" value="1"/>
</dbReference>
<evidence type="ECO:0000313" key="4">
    <source>
        <dbReference type="Proteomes" id="UP000239203"/>
    </source>
</evidence>
<reference evidence="3 4" key="1">
    <citation type="submission" date="2018-02" db="EMBL/GenBank/DDBJ databases">
        <title>Genomic Encyclopedia of Archaeal and Bacterial Type Strains, Phase II (KMG-II): from individual species to whole genera.</title>
        <authorList>
            <person name="Goeker M."/>
        </authorList>
    </citation>
    <scope>NUCLEOTIDE SEQUENCE [LARGE SCALE GENOMIC DNA]</scope>
    <source>
        <strain evidence="3 4">YU 961-1</strain>
    </source>
</reference>
<dbReference type="FunFam" id="3.60.15.10:FF:000030">
    <property type="entry name" value="Metallo-beta-lactamase family protein"/>
    <property type="match status" value="1"/>
</dbReference>
<dbReference type="InterPro" id="IPR001763">
    <property type="entry name" value="Rhodanese-like_dom"/>
</dbReference>
<dbReference type="InterPro" id="IPR051682">
    <property type="entry name" value="Mito_Persulfide_Diox"/>
</dbReference>
<dbReference type="EMBL" id="PTIX01000014">
    <property type="protein sequence ID" value="PPK65413.1"/>
    <property type="molecule type" value="Genomic_DNA"/>
</dbReference>
<dbReference type="CDD" id="cd00158">
    <property type="entry name" value="RHOD"/>
    <property type="match status" value="2"/>
</dbReference>
<gene>
    <name evidence="3" type="ORF">CLV40_11465</name>
</gene>
<dbReference type="SMART" id="SM00849">
    <property type="entry name" value="Lactamase_B"/>
    <property type="match status" value="1"/>
</dbReference>
<keyword evidence="4" id="KW-1185">Reference proteome</keyword>
<dbReference type="InterPro" id="IPR036866">
    <property type="entry name" value="RibonucZ/Hydroxyglut_hydro"/>
</dbReference>
<dbReference type="Gene3D" id="3.40.250.10">
    <property type="entry name" value="Rhodanese-like domain"/>
    <property type="match status" value="2"/>
</dbReference>
<dbReference type="PROSITE" id="PS50206">
    <property type="entry name" value="RHODANESE_3"/>
    <property type="match status" value="2"/>
</dbReference>
<organism evidence="3 4">
    <name type="scientific">Actinokineospora auranticolor</name>
    <dbReference type="NCBI Taxonomy" id="155976"/>
    <lineage>
        <taxon>Bacteria</taxon>
        <taxon>Bacillati</taxon>
        <taxon>Actinomycetota</taxon>
        <taxon>Actinomycetes</taxon>
        <taxon>Pseudonocardiales</taxon>
        <taxon>Pseudonocardiaceae</taxon>
        <taxon>Actinokineospora</taxon>
    </lineage>
</organism>
<dbReference type="GO" id="GO:0046872">
    <property type="term" value="F:metal ion binding"/>
    <property type="evidence" value="ECO:0007669"/>
    <property type="project" value="UniProtKB-KW"/>
</dbReference>
<name>A0A2S6GJN7_9PSEU</name>
<keyword evidence="3" id="KW-0378">Hydrolase</keyword>
<evidence type="ECO:0000313" key="3">
    <source>
        <dbReference type="EMBL" id="PPK65413.1"/>
    </source>
</evidence>
<comment type="caution">
    <text evidence="3">The sequence shown here is derived from an EMBL/GenBank/DDBJ whole genome shotgun (WGS) entry which is preliminary data.</text>
</comment>
<dbReference type="OrthoDB" id="3196337at2"/>
<accession>A0A2S6GJN7</accession>
<dbReference type="GO" id="GO:0016787">
    <property type="term" value="F:hydrolase activity"/>
    <property type="evidence" value="ECO:0007669"/>
    <property type="project" value="UniProtKB-KW"/>
</dbReference>
<dbReference type="Pfam" id="PF00753">
    <property type="entry name" value="Lactamase_B"/>
    <property type="match status" value="1"/>
</dbReference>
<proteinExistence type="predicted"/>
<dbReference type="SUPFAM" id="SSF52821">
    <property type="entry name" value="Rhodanese/Cell cycle control phosphatase"/>
    <property type="match status" value="2"/>
</dbReference>
<dbReference type="PANTHER" id="PTHR43084:SF1">
    <property type="entry name" value="PERSULFIDE DIOXYGENASE ETHE1, MITOCHONDRIAL"/>
    <property type="match status" value="1"/>
</dbReference>